<proteinExistence type="predicted"/>
<dbReference type="Proteomes" id="UP000438914">
    <property type="component" value="Unassembled WGS sequence"/>
</dbReference>
<keyword evidence="2" id="KW-0732">Signal</keyword>
<accession>A0A7K0KGR4</accession>
<keyword evidence="1" id="KW-0175">Coiled coil</keyword>
<feature type="chain" id="PRO_5029815295" description="DUF3450 domain-containing protein" evidence="2">
    <location>
        <begin position="22"/>
        <end position="210"/>
    </location>
</feature>
<evidence type="ECO:0000313" key="3">
    <source>
        <dbReference type="EMBL" id="MST84655.1"/>
    </source>
</evidence>
<dbReference type="Gene3D" id="1.20.5.170">
    <property type="match status" value="1"/>
</dbReference>
<name>A0A7K0KGR4_9BACT</name>
<gene>
    <name evidence="3" type="ORF">FYJ73_08230</name>
</gene>
<evidence type="ECO:0000256" key="2">
    <source>
        <dbReference type="SAM" id="SignalP"/>
    </source>
</evidence>
<evidence type="ECO:0000313" key="4">
    <source>
        <dbReference type="Proteomes" id="UP000438914"/>
    </source>
</evidence>
<comment type="caution">
    <text evidence="3">The sequence shown here is derived from an EMBL/GenBank/DDBJ whole genome shotgun (WGS) entry which is preliminary data.</text>
</comment>
<dbReference type="RefSeq" id="WP_154534240.1">
    <property type="nucleotide sequence ID" value="NZ_VUNG01000019.1"/>
</dbReference>
<protein>
    <recommendedName>
        <fullName evidence="5">DUF3450 domain-containing protein</fullName>
    </recommendedName>
</protein>
<feature type="signal peptide" evidence="2">
    <location>
        <begin position="1"/>
        <end position="21"/>
    </location>
</feature>
<feature type="coiled-coil region" evidence="1">
    <location>
        <begin position="32"/>
        <end position="73"/>
    </location>
</feature>
<reference evidence="3 4" key="1">
    <citation type="submission" date="2019-08" db="EMBL/GenBank/DDBJ databases">
        <title>In-depth cultivation of the pig gut microbiome towards novel bacterial diversity and tailored functional studies.</title>
        <authorList>
            <person name="Wylensek D."/>
            <person name="Hitch T.C.A."/>
            <person name="Clavel T."/>
        </authorList>
    </citation>
    <scope>NUCLEOTIDE SEQUENCE [LARGE SCALE GENOMIC DNA]</scope>
    <source>
        <strain evidence="3 4">LKV-178-WT-2A</strain>
    </source>
</reference>
<dbReference type="EMBL" id="VUNG01000019">
    <property type="protein sequence ID" value="MST84655.1"/>
    <property type="molecule type" value="Genomic_DNA"/>
</dbReference>
<dbReference type="AlphaFoldDB" id="A0A7K0KGR4"/>
<sequence>MKKITSIFATLALLSTMSVSAQTTKPTTDQRVVALEKEVKTLNNDNSTLKSTVADLENRLNQLADRNAEYKKELDIRQVVDTMDIDGYRYQFQKAVGNLKNGNIDITVYVRNTGKSRSKYFSMAILKGYDQVPYKTFYFSFGQLGNNVLIENNQGMMLTITFEKIPTSTKRIDVLTINSYFEGGGLSEMSAVMHDLPIEWKDLPVETEEY</sequence>
<evidence type="ECO:0008006" key="5">
    <source>
        <dbReference type="Google" id="ProtNLM"/>
    </source>
</evidence>
<evidence type="ECO:0000256" key="1">
    <source>
        <dbReference type="SAM" id="Coils"/>
    </source>
</evidence>
<organism evidence="3 4">
    <name type="scientific">Hallella mizrahii</name>
    <dbReference type="NCBI Taxonomy" id="2606637"/>
    <lineage>
        <taxon>Bacteria</taxon>
        <taxon>Pseudomonadati</taxon>
        <taxon>Bacteroidota</taxon>
        <taxon>Bacteroidia</taxon>
        <taxon>Bacteroidales</taxon>
        <taxon>Prevotellaceae</taxon>
        <taxon>Hallella</taxon>
    </lineage>
</organism>
<keyword evidence="4" id="KW-1185">Reference proteome</keyword>